<evidence type="ECO:0000259" key="1">
    <source>
        <dbReference type="Pfam" id="PF01261"/>
    </source>
</evidence>
<dbReference type="SUPFAM" id="SSF51658">
    <property type="entry name" value="Xylose isomerase-like"/>
    <property type="match status" value="1"/>
</dbReference>
<proteinExistence type="predicted"/>
<dbReference type="GO" id="GO:0008270">
    <property type="term" value="F:zinc ion binding"/>
    <property type="evidence" value="ECO:0007669"/>
    <property type="project" value="InterPro"/>
</dbReference>
<evidence type="ECO:0000313" key="2">
    <source>
        <dbReference type="EMBL" id="ALT67824.1"/>
    </source>
</evidence>
<dbReference type="InterPro" id="IPR001719">
    <property type="entry name" value="AP_endonuc_2"/>
</dbReference>
<keyword evidence="3" id="KW-1185">Reference proteome</keyword>
<dbReference type="RefSeq" id="WP_058738196.1">
    <property type="nucleotide sequence ID" value="NZ_CP011266.1"/>
</dbReference>
<keyword evidence="2" id="KW-0413">Isomerase</keyword>
<dbReference type="GO" id="GO:0006284">
    <property type="term" value="P:base-excision repair"/>
    <property type="evidence" value="ECO:0007669"/>
    <property type="project" value="TreeGrafter"/>
</dbReference>
<accession>A0A0U3E4J0</accession>
<dbReference type="Proteomes" id="UP000067738">
    <property type="component" value="Chromosome"/>
</dbReference>
<gene>
    <name evidence="2" type="ORF">sm9_0014</name>
</gene>
<dbReference type="GO" id="GO:0016853">
    <property type="term" value="F:isomerase activity"/>
    <property type="evidence" value="ECO:0007669"/>
    <property type="project" value="UniProtKB-KW"/>
</dbReference>
<dbReference type="GO" id="GO:0003906">
    <property type="term" value="F:DNA-(apurinic or apyrimidinic site) endonuclease activity"/>
    <property type="evidence" value="ECO:0007669"/>
    <property type="project" value="TreeGrafter"/>
</dbReference>
<dbReference type="GeneID" id="26734995"/>
<sequence length="240" mass="26903">MKVGFTTLCMFMDDNYKIIKAAHDHDFEMIEILGESPFFLKDNTIAYKDSGLEVSIHAPTVDINIASLNEGIKAESVKQMKECIDYAESINAHAITVHAGKIGRNDPPLRKQALEYACQSISELVDYAENVIISVENMPIRPVFLGNTIEELEMFKSECGCGITIDLGHGNTTKNNEELLELKDITYCHLNDNDGIKDQHVPLGDGTLDLELLKKVKRGIIELNDFNNVLKSKKVIEKYI</sequence>
<dbReference type="PATRIC" id="fig|230361.4.peg.14"/>
<dbReference type="Gene3D" id="3.20.20.150">
    <property type="entry name" value="Divalent-metal-dependent TIM barrel enzymes"/>
    <property type="match status" value="1"/>
</dbReference>
<dbReference type="GO" id="GO:0008081">
    <property type="term" value="F:phosphoric diester hydrolase activity"/>
    <property type="evidence" value="ECO:0007669"/>
    <property type="project" value="TreeGrafter"/>
</dbReference>
<evidence type="ECO:0000313" key="3">
    <source>
        <dbReference type="Proteomes" id="UP000067738"/>
    </source>
</evidence>
<dbReference type="Pfam" id="PF01261">
    <property type="entry name" value="AP_endonuc_2"/>
    <property type="match status" value="1"/>
</dbReference>
<feature type="domain" description="Xylose isomerase-like TIM barrel" evidence="1">
    <location>
        <begin position="20"/>
        <end position="213"/>
    </location>
</feature>
<dbReference type="OrthoDB" id="59344at2157"/>
<reference evidence="2 3" key="1">
    <citation type="submission" date="2015-04" db="EMBL/GenBank/DDBJ databases">
        <title>The complete genome sequence of the rumen methanogen Methanobrevibacter millerae SM9.</title>
        <authorList>
            <person name="Leahy S.C."/>
            <person name="Kelly W.J."/>
            <person name="Pacheco D.M."/>
            <person name="Li D."/>
            <person name="Altermann E."/>
            <person name="Attwood G.T."/>
        </authorList>
    </citation>
    <scope>NUCLEOTIDE SEQUENCE [LARGE SCALE GENOMIC DNA]</scope>
    <source>
        <strain evidence="2 3">SM9</strain>
    </source>
</reference>
<name>A0A0U3E4J0_9EURY</name>
<protein>
    <submittedName>
        <fullName evidence="2">Xylose isomerase-like TIM barrel domain-containing protein</fullName>
    </submittedName>
</protein>
<dbReference type="PANTHER" id="PTHR21445:SF0">
    <property type="entry name" value="APURINIC-APYRIMIDINIC ENDONUCLEASE"/>
    <property type="match status" value="1"/>
</dbReference>
<dbReference type="InterPro" id="IPR013022">
    <property type="entry name" value="Xyl_isomerase-like_TIM-brl"/>
</dbReference>
<dbReference type="EMBL" id="CP011266">
    <property type="protein sequence ID" value="ALT67824.1"/>
    <property type="molecule type" value="Genomic_DNA"/>
</dbReference>
<dbReference type="GO" id="GO:0003677">
    <property type="term" value="F:DNA binding"/>
    <property type="evidence" value="ECO:0007669"/>
    <property type="project" value="InterPro"/>
</dbReference>
<dbReference type="AlphaFoldDB" id="A0A0U3E4J0"/>
<organism evidence="2 3">
    <name type="scientific">Methanobrevibacter millerae</name>
    <dbReference type="NCBI Taxonomy" id="230361"/>
    <lineage>
        <taxon>Archaea</taxon>
        <taxon>Methanobacteriati</taxon>
        <taxon>Methanobacteriota</taxon>
        <taxon>Methanomada group</taxon>
        <taxon>Methanobacteria</taxon>
        <taxon>Methanobacteriales</taxon>
        <taxon>Methanobacteriaceae</taxon>
        <taxon>Methanobrevibacter</taxon>
    </lineage>
</organism>
<dbReference type="InterPro" id="IPR036237">
    <property type="entry name" value="Xyl_isomerase-like_sf"/>
</dbReference>
<dbReference type="KEGG" id="mmil:sm9_0014"/>
<dbReference type="PANTHER" id="PTHR21445">
    <property type="entry name" value="ENDONUCLEASE IV ENDODEOXYRIBONUCLEASE IV"/>
    <property type="match status" value="1"/>
</dbReference>